<dbReference type="Pfam" id="PF07690">
    <property type="entry name" value="MFS_1"/>
    <property type="match status" value="1"/>
</dbReference>
<protein>
    <recommendedName>
        <fullName evidence="5">Major facilitator superfamily (MFS) profile domain-containing protein</fullName>
    </recommendedName>
</protein>
<feature type="transmembrane region" description="Helical" evidence="4">
    <location>
        <begin position="473"/>
        <end position="494"/>
    </location>
</feature>
<keyword evidence="7" id="KW-1185">Reference proteome</keyword>
<evidence type="ECO:0000313" key="7">
    <source>
        <dbReference type="Proteomes" id="UP000518752"/>
    </source>
</evidence>
<dbReference type="InterPro" id="IPR036259">
    <property type="entry name" value="MFS_trans_sf"/>
</dbReference>
<reference evidence="6 7" key="1">
    <citation type="journal article" date="2020" name="ISME J.">
        <title>Uncovering the hidden diversity of litter-decomposition mechanisms in mushroom-forming fungi.</title>
        <authorList>
            <person name="Floudas D."/>
            <person name="Bentzer J."/>
            <person name="Ahren D."/>
            <person name="Johansson T."/>
            <person name="Persson P."/>
            <person name="Tunlid A."/>
        </authorList>
    </citation>
    <scope>NUCLEOTIDE SEQUENCE [LARGE SCALE GENOMIC DNA]</scope>
    <source>
        <strain evidence="6 7">CBS 406.79</strain>
    </source>
</reference>
<feature type="region of interest" description="Disordered" evidence="3">
    <location>
        <begin position="1"/>
        <end position="99"/>
    </location>
</feature>
<dbReference type="PROSITE" id="PS50850">
    <property type="entry name" value="MFS"/>
    <property type="match status" value="1"/>
</dbReference>
<feature type="domain" description="Major facilitator superfamily (MFS) profile" evidence="5">
    <location>
        <begin position="321"/>
        <end position="512"/>
    </location>
</feature>
<comment type="similarity">
    <text evidence="2">Belongs to the major facilitator superfamily. Monocarboxylate porter (TC 2.A.1.13) family.</text>
</comment>
<dbReference type="EMBL" id="JAACJN010000119">
    <property type="protein sequence ID" value="KAF5370956.1"/>
    <property type="molecule type" value="Genomic_DNA"/>
</dbReference>
<evidence type="ECO:0000259" key="5">
    <source>
        <dbReference type="PROSITE" id="PS50850"/>
    </source>
</evidence>
<keyword evidence="4" id="KW-0472">Membrane</keyword>
<sequence>MLWTVYEEESDDESHYSGPPPGNLDSFYNLSASIHQSLEAEESQPPPVPPIPQSNPGPSVDEIETENKNLKKESSEKHVEEVEVHEGDEEEEAERGHNRDTTVEEPIWFPDGGLRAWLVVLGTFCTGIISDQCMLLSFGYASAWGVFQTYYEGTVLKQHSSSTMFDTVCLGPSPGTLVRTTFRLWDIQAPVPRGSVLIVVSTILVGQCNHFWHFLLCQGVALGLGCGIVFAPGIGIIGQWFRKRRGLALGITALGSSAGGIVVPIATRRLIPVVGFPWTMRILGFILLFVLIVSNLTLTRRLPLRNASGRWLNIGIFQELPFSLYAIAVLSGFLGLYSVSSYIELDALAVGVSPDMAFYLVSVANASSAFGRIAAGALADQIGAINVIFLATLFTAALNFAWPFAKSESSLIIVAVLYGFMYGAFLTGFILPVYQLSEIGNIGRRIGVIMTIGAAGALGGLPVSGAINQATGGFEFVGIFAGSVLTISAAFMLATQQVLVRRNGCGEEFVFH</sequence>
<dbReference type="Proteomes" id="UP000518752">
    <property type="component" value="Unassembled WGS sequence"/>
</dbReference>
<feature type="transmembrane region" description="Helical" evidence="4">
    <location>
        <begin position="278"/>
        <end position="299"/>
    </location>
</feature>
<accession>A0A8H5LVL4</accession>
<dbReference type="Gene3D" id="1.20.1250.20">
    <property type="entry name" value="MFS general substrate transporter like domains"/>
    <property type="match status" value="2"/>
</dbReference>
<evidence type="ECO:0000256" key="3">
    <source>
        <dbReference type="SAM" id="MobiDB-lite"/>
    </source>
</evidence>
<feature type="compositionally biased region" description="Pro residues" evidence="3">
    <location>
        <begin position="44"/>
        <end position="55"/>
    </location>
</feature>
<dbReference type="GO" id="GO:0022857">
    <property type="term" value="F:transmembrane transporter activity"/>
    <property type="evidence" value="ECO:0007669"/>
    <property type="project" value="InterPro"/>
</dbReference>
<feature type="compositionally biased region" description="Acidic residues" evidence="3">
    <location>
        <begin position="1"/>
        <end position="12"/>
    </location>
</feature>
<name>A0A8H5LVL4_9AGAR</name>
<feature type="transmembrane region" description="Helical" evidence="4">
    <location>
        <begin position="246"/>
        <end position="266"/>
    </location>
</feature>
<evidence type="ECO:0000256" key="4">
    <source>
        <dbReference type="SAM" id="Phobius"/>
    </source>
</evidence>
<feature type="transmembrane region" description="Helical" evidence="4">
    <location>
        <begin position="211"/>
        <end position="234"/>
    </location>
</feature>
<comment type="subcellular location">
    <subcellularLocation>
        <location evidence="1">Membrane</location>
        <topology evidence="1">Multi-pass membrane protein</topology>
    </subcellularLocation>
</comment>
<dbReference type="SUPFAM" id="SSF103473">
    <property type="entry name" value="MFS general substrate transporter"/>
    <property type="match status" value="1"/>
</dbReference>
<evidence type="ECO:0000256" key="2">
    <source>
        <dbReference type="ARBA" id="ARBA00006727"/>
    </source>
</evidence>
<evidence type="ECO:0000313" key="6">
    <source>
        <dbReference type="EMBL" id="KAF5370956.1"/>
    </source>
</evidence>
<feature type="transmembrane region" description="Helical" evidence="4">
    <location>
        <begin position="387"/>
        <end position="405"/>
    </location>
</feature>
<evidence type="ECO:0000256" key="1">
    <source>
        <dbReference type="ARBA" id="ARBA00004141"/>
    </source>
</evidence>
<dbReference type="GO" id="GO:0016020">
    <property type="term" value="C:membrane"/>
    <property type="evidence" value="ECO:0007669"/>
    <property type="project" value="UniProtKB-SubCell"/>
</dbReference>
<feature type="transmembrane region" description="Helical" evidence="4">
    <location>
        <begin position="446"/>
        <end position="467"/>
    </location>
</feature>
<feature type="compositionally biased region" description="Basic and acidic residues" evidence="3">
    <location>
        <begin position="65"/>
        <end position="85"/>
    </location>
</feature>
<feature type="transmembrane region" description="Helical" evidence="4">
    <location>
        <begin position="356"/>
        <end position="375"/>
    </location>
</feature>
<feature type="transmembrane region" description="Helical" evidence="4">
    <location>
        <begin position="411"/>
        <end position="434"/>
    </location>
</feature>
<dbReference type="AlphaFoldDB" id="A0A8H5LVL4"/>
<dbReference type="OrthoDB" id="6509908at2759"/>
<dbReference type="InterPro" id="IPR050327">
    <property type="entry name" value="Proton-linked_MCT"/>
</dbReference>
<dbReference type="InterPro" id="IPR011701">
    <property type="entry name" value="MFS"/>
</dbReference>
<keyword evidence="4" id="KW-1133">Transmembrane helix</keyword>
<organism evidence="6 7">
    <name type="scientific">Collybiopsis confluens</name>
    <dbReference type="NCBI Taxonomy" id="2823264"/>
    <lineage>
        <taxon>Eukaryota</taxon>
        <taxon>Fungi</taxon>
        <taxon>Dikarya</taxon>
        <taxon>Basidiomycota</taxon>
        <taxon>Agaricomycotina</taxon>
        <taxon>Agaricomycetes</taxon>
        <taxon>Agaricomycetidae</taxon>
        <taxon>Agaricales</taxon>
        <taxon>Marasmiineae</taxon>
        <taxon>Omphalotaceae</taxon>
        <taxon>Collybiopsis</taxon>
    </lineage>
</organism>
<feature type="compositionally biased region" description="Polar residues" evidence="3">
    <location>
        <begin position="26"/>
        <end position="36"/>
    </location>
</feature>
<gene>
    <name evidence="6" type="ORF">D9757_009889</name>
</gene>
<dbReference type="PANTHER" id="PTHR11360:SF284">
    <property type="entry name" value="EG:103B4.3 PROTEIN-RELATED"/>
    <property type="match status" value="1"/>
</dbReference>
<feature type="transmembrane region" description="Helical" evidence="4">
    <location>
        <begin position="311"/>
        <end position="336"/>
    </location>
</feature>
<proteinExistence type="inferred from homology"/>
<dbReference type="InterPro" id="IPR020846">
    <property type="entry name" value="MFS_dom"/>
</dbReference>
<comment type="caution">
    <text evidence="6">The sequence shown here is derived from an EMBL/GenBank/DDBJ whole genome shotgun (WGS) entry which is preliminary data.</text>
</comment>
<dbReference type="PANTHER" id="PTHR11360">
    <property type="entry name" value="MONOCARBOXYLATE TRANSPORTER"/>
    <property type="match status" value="1"/>
</dbReference>
<keyword evidence="4" id="KW-0812">Transmembrane</keyword>